<keyword evidence="1" id="KW-0560">Oxidoreductase</keyword>
<dbReference type="InParanoid" id="A0A1B1YQG3"/>
<dbReference type="KEGG" id="gbi:PG2T_01495"/>
<dbReference type="InterPro" id="IPR013107">
    <property type="entry name" value="Acyl-CoA_DH_C"/>
</dbReference>
<feature type="region of interest" description="Disordered" evidence="2">
    <location>
        <begin position="1"/>
        <end position="24"/>
    </location>
</feature>
<dbReference type="GO" id="GO:0003995">
    <property type="term" value="F:acyl-CoA dehydrogenase activity"/>
    <property type="evidence" value="ECO:0007669"/>
    <property type="project" value="TreeGrafter"/>
</dbReference>
<dbReference type="InterPro" id="IPR050741">
    <property type="entry name" value="Acyl-CoA_dehydrogenase"/>
</dbReference>
<dbReference type="PANTHER" id="PTHR48083">
    <property type="entry name" value="MEDIUM-CHAIN SPECIFIC ACYL-COA DEHYDROGENASE, MITOCHONDRIAL-RELATED"/>
    <property type="match status" value="1"/>
</dbReference>
<dbReference type="InterPro" id="IPR036250">
    <property type="entry name" value="AcylCo_DH-like_C"/>
</dbReference>
<dbReference type="GO" id="GO:0050660">
    <property type="term" value="F:flavin adenine dinucleotide binding"/>
    <property type="evidence" value="ECO:0007669"/>
    <property type="project" value="InterPro"/>
</dbReference>
<dbReference type="InterPro" id="IPR037069">
    <property type="entry name" value="AcylCoA_DH/ox_N_sf"/>
</dbReference>
<proteinExistence type="predicted"/>
<dbReference type="Gene3D" id="1.10.540.10">
    <property type="entry name" value="Acyl-CoA dehydrogenase/oxidase, N-terminal domain"/>
    <property type="match status" value="1"/>
</dbReference>
<dbReference type="GO" id="GO:0005737">
    <property type="term" value="C:cytoplasm"/>
    <property type="evidence" value="ECO:0007669"/>
    <property type="project" value="TreeGrafter"/>
</dbReference>
<keyword evidence="5" id="KW-1185">Reference proteome</keyword>
<evidence type="ECO:0000256" key="1">
    <source>
        <dbReference type="ARBA" id="ARBA00023002"/>
    </source>
</evidence>
<feature type="domain" description="Acyl-CoA dehydrogenase C-terminal" evidence="3">
    <location>
        <begin position="232"/>
        <end position="362"/>
    </location>
</feature>
<dbReference type="EMBL" id="CP014671">
    <property type="protein sequence ID" value="ANX02992.1"/>
    <property type="molecule type" value="Genomic_DNA"/>
</dbReference>
<accession>A0A1B1YQG3</accession>
<dbReference type="SUPFAM" id="SSF47203">
    <property type="entry name" value="Acyl-CoA dehydrogenase C-terminal domain-like"/>
    <property type="match status" value="1"/>
</dbReference>
<protein>
    <recommendedName>
        <fullName evidence="3">Acyl-CoA dehydrogenase C-terminal domain-containing protein</fullName>
    </recommendedName>
</protein>
<reference evidence="5" key="1">
    <citation type="submission" date="2016-03" db="EMBL/GenBank/DDBJ databases">
        <title>Complete genome sequence of Solimmundus cernigliae, representing a novel lineage of polycyclic aromatic hydrocarbon degraders within the Gammaproteobacteria.</title>
        <authorList>
            <person name="Singleton D.R."/>
            <person name="Dickey A.N."/>
            <person name="Scholl E.H."/>
            <person name="Wright F.A."/>
            <person name="Aitken M.D."/>
        </authorList>
    </citation>
    <scope>NUCLEOTIDE SEQUENCE [LARGE SCALE GENOMIC DNA]</scope>
    <source>
        <strain evidence="5">TR3.2</strain>
    </source>
</reference>
<dbReference type="GO" id="GO:0033539">
    <property type="term" value="P:fatty acid beta-oxidation using acyl-CoA dehydrogenase"/>
    <property type="evidence" value="ECO:0007669"/>
    <property type="project" value="TreeGrafter"/>
</dbReference>
<dbReference type="STRING" id="1810504.PG2T_01495"/>
<dbReference type="PIRSF" id="PIRSF016578">
    <property type="entry name" value="HsaA"/>
    <property type="match status" value="1"/>
</dbReference>
<evidence type="ECO:0000256" key="2">
    <source>
        <dbReference type="SAM" id="MobiDB-lite"/>
    </source>
</evidence>
<dbReference type="InterPro" id="IPR009100">
    <property type="entry name" value="AcylCoA_DH/oxidase_NM_dom_sf"/>
</dbReference>
<dbReference type="Pfam" id="PF08028">
    <property type="entry name" value="Acyl-CoA_dh_2"/>
    <property type="match status" value="1"/>
</dbReference>
<organism evidence="4 5">
    <name type="scientific">Immundisolibacter cernigliae</name>
    <dbReference type="NCBI Taxonomy" id="1810504"/>
    <lineage>
        <taxon>Bacteria</taxon>
        <taxon>Pseudomonadati</taxon>
        <taxon>Pseudomonadota</taxon>
        <taxon>Gammaproteobacteria</taxon>
        <taxon>Immundisolibacterales</taxon>
        <taxon>Immundisolibacteraceae</taxon>
        <taxon>Immundisolibacter</taxon>
    </lineage>
</organism>
<dbReference type="AlphaFoldDB" id="A0A1B1YQG3"/>
<evidence type="ECO:0000313" key="4">
    <source>
        <dbReference type="EMBL" id="ANX02992.1"/>
    </source>
</evidence>
<gene>
    <name evidence="4" type="ORF">PG2T_01495</name>
</gene>
<dbReference type="SUPFAM" id="SSF56645">
    <property type="entry name" value="Acyl-CoA dehydrogenase NM domain-like"/>
    <property type="match status" value="1"/>
</dbReference>
<dbReference type="PANTHER" id="PTHR48083:SF19">
    <property type="entry name" value="FLAVIN-DEPENDENT MONOOXYGENASE, OXYGENASE SUBUNIT HSAA"/>
    <property type="match status" value="1"/>
</dbReference>
<dbReference type="Proteomes" id="UP000092952">
    <property type="component" value="Chromosome"/>
</dbReference>
<evidence type="ECO:0000259" key="3">
    <source>
        <dbReference type="Pfam" id="PF08028"/>
    </source>
</evidence>
<dbReference type="Gene3D" id="2.40.110.10">
    <property type="entry name" value="Butyryl-CoA Dehydrogenase, subunit A, domain 2"/>
    <property type="match status" value="1"/>
</dbReference>
<evidence type="ECO:0000313" key="5">
    <source>
        <dbReference type="Proteomes" id="UP000092952"/>
    </source>
</evidence>
<dbReference type="GO" id="GO:0016712">
    <property type="term" value="F:oxidoreductase activity, acting on paired donors, with incorporation or reduction of molecular oxygen, reduced flavin or flavoprotein as one donor, and incorporation of one atom of oxygen"/>
    <property type="evidence" value="ECO:0007669"/>
    <property type="project" value="TreeGrafter"/>
</dbReference>
<sequence>MLKQAHEVGELAAEHAPTTERERRLAAPAAEALLESGLIKILQPARFGGYELGFGELVRVGQAIAHHDVSAAWVFCILGIHHWWGAFVSPQLQDELWGEDPETCFVDSFAPNGKAEPVDGGMRLSGKWGFLSGLPWARWAAVGAIAPAAPGAQPEYLMFFVPQSDYTVVDDWHTVGLRGSASASVQVDNVFVPTHRVFRMGHAMATGEIPGHAVNPGPLYRVSLVGGLGLALVPPSLGGAQALLRRFQERAAARVPLFSAQRQAELVLSQSTLAETAVELDMAEGLMYRYADEVTACGVNGEAFDTTDRTRLYAWRAVIARRAREANFRLTELAGASAIFENEPLQRYWRDVHAMGQHVALNYESALRNYGRSLLGLTPDAVLY</sequence>
<name>A0A1B1YQG3_9GAMM</name>
<dbReference type="Gene3D" id="1.20.140.10">
    <property type="entry name" value="Butyryl-CoA Dehydrogenase, subunit A, domain 3"/>
    <property type="match status" value="1"/>
</dbReference>
<dbReference type="InterPro" id="IPR046373">
    <property type="entry name" value="Acyl-CoA_Oxase/DH_mid-dom_sf"/>
</dbReference>